<name>A0A9K3KIQ6_9STRA</name>
<evidence type="ECO:0000256" key="7">
    <source>
        <dbReference type="ARBA" id="ARBA00023049"/>
    </source>
</evidence>
<evidence type="ECO:0000259" key="9">
    <source>
        <dbReference type="Pfam" id="PF05193"/>
    </source>
</evidence>
<dbReference type="GO" id="GO:0051603">
    <property type="term" value="P:proteolysis involved in protein catabolic process"/>
    <property type="evidence" value="ECO:0007669"/>
    <property type="project" value="TreeGrafter"/>
</dbReference>
<dbReference type="GO" id="GO:0004222">
    <property type="term" value="F:metalloendopeptidase activity"/>
    <property type="evidence" value="ECO:0007669"/>
    <property type="project" value="UniProtKB-ARBA"/>
</dbReference>
<dbReference type="InterPro" id="IPR050626">
    <property type="entry name" value="Peptidase_M16"/>
</dbReference>
<comment type="caution">
    <text evidence="13">The sequence shown here is derived from an EMBL/GenBank/DDBJ whole genome shotgun (WGS) entry which is preliminary data.</text>
</comment>
<organism evidence="13 14">
    <name type="scientific">Nitzschia inconspicua</name>
    <dbReference type="NCBI Taxonomy" id="303405"/>
    <lineage>
        <taxon>Eukaryota</taxon>
        <taxon>Sar</taxon>
        <taxon>Stramenopiles</taxon>
        <taxon>Ochrophyta</taxon>
        <taxon>Bacillariophyta</taxon>
        <taxon>Bacillariophyceae</taxon>
        <taxon>Bacillariophycidae</taxon>
        <taxon>Bacillariales</taxon>
        <taxon>Bacillariaceae</taxon>
        <taxon>Nitzschia</taxon>
    </lineage>
</organism>
<accession>A0A9K3KIQ6</accession>
<evidence type="ECO:0000256" key="3">
    <source>
        <dbReference type="ARBA" id="ARBA00022670"/>
    </source>
</evidence>
<feature type="domain" description="Peptidase M16 N-terminal" evidence="8">
    <location>
        <begin position="47"/>
        <end position="181"/>
    </location>
</feature>
<keyword evidence="6" id="KW-0862">Zinc</keyword>
<dbReference type="PANTHER" id="PTHR43690:SF18">
    <property type="entry name" value="INSULIN-DEGRADING ENZYME-RELATED"/>
    <property type="match status" value="1"/>
</dbReference>
<dbReference type="EMBL" id="JAGRRH010000070">
    <property type="protein sequence ID" value="KAG7337928.1"/>
    <property type="molecule type" value="Genomic_DNA"/>
</dbReference>
<dbReference type="PANTHER" id="PTHR43690">
    <property type="entry name" value="NARDILYSIN"/>
    <property type="match status" value="1"/>
</dbReference>
<dbReference type="Proteomes" id="UP000693970">
    <property type="component" value="Unassembled WGS sequence"/>
</dbReference>
<keyword evidence="5" id="KW-0378">Hydrolase</keyword>
<evidence type="ECO:0000256" key="2">
    <source>
        <dbReference type="ARBA" id="ARBA00007261"/>
    </source>
</evidence>
<dbReference type="InterPro" id="IPR054734">
    <property type="entry name" value="PqqF-like_C_4"/>
</dbReference>
<dbReference type="InterPro" id="IPR011765">
    <property type="entry name" value="Pept_M16_N"/>
</dbReference>
<proteinExistence type="inferred from homology"/>
<keyword evidence="7" id="KW-0482">Metalloprotease</keyword>
<evidence type="ECO:0000256" key="5">
    <source>
        <dbReference type="ARBA" id="ARBA00022801"/>
    </source>
</evidence>
<dbReference type="GO" id="GO:0005739">
    <property type="term" value="C:mitochondrion"/>
    <property type="evidence" value="ECO:0007669"/>
    <property type="project" value="TreeGrafter"/>
</dbReference>
<comment type="similarity">
    <text evidence="2">Belongs to the peptidase M16 family.</text>
</comment>
<evidence type="ECO:0000313" key="14">
    <source>
        <dbReference type="Proteomes" id="UP000693970"/>
    </source>
</evidence>
<dbReference type="GO" id="GO:0043171">
    <property type="term" value="P:peptide catabolic process"/>
    <property type="evidence" value="ECO:0007669"/>
    <property type="project" value="TreeGrafter"/>
</dbReference>
<dbReference type="InterPro" id="IPR007863">
    <property type="entry name" value="Peptidase_M16_C"/>
</dbReference>
<dbReference type="OrthoDB" id="952271at2759"/>
<evidence type="ECO:0000259" key="10">
    <source>
        <dbReference type="Pfam" id="PF16187"/>
    </source>
</evidence>
<sequence>MSDNSNRPLEDSIIETPSLDNRQYKHIVIGRNKSSDDPSQQHLSMDVLLISDPETDKASAAMDIYVGQLCDTLPGIAHFCEHMLFIGTSKYPTENAYDQYLSTHGGSSNAFTDLEHTCYYFDVQAESLEGALDRFAQCFISPLFTQSALDREVQAVDSEHAKNVMQDQWRMYQLSKSKMATSDHPYSGFGSGNAQSLDSKSIRETLLAFFEQNYRKSLQLYKLVVLGKESLEELQNMVESYFGELVEAFENEEDAAGSSVPKPSRDEILHQLYHPPKWQVPQRLHVVPVSQVHALELQFPMREILSLYRSKPTRYLSHLVGHEGTGSLLSLLKSKQYVTELYADDSSKSCIPWSIFTIRMELTDAGLEHVDDIISLVFAYIDLLKSRGPQEWIHQEVTTVGDLQFRFLSQRNPMDYTCSIAGWMQQFPPPMYLSGAYKLCDWNADQVQECVASLTPDNMFVMVSSPTFGEGDNCVEEEKWYGTKYRNIDCDEETWNKWKVVSHEDYHELQLPEINDMIATNFDLLEGKSDETNCKYPKDQPQCIHQDNNICLWYKPDNVFDMPKVNIMYSFKSGQGPFSPDAMVSAHLFAELVQEQCNEFSYLASMAGLHCDISPSTSGMEMHISGYNHKAHVLVERLVDAMMDLLSDKKEMDAAVFDRISFKVAQQYHSFLVSQPYHHAIYGGDLVLEAGKVTIQDKINVLQNINLENVLAFAKGFWKYCHMEGLIHGNVSAQQAYDITNTVWKKTHPSHPNSTEAIITRAALDKRVVDLSASGSGYADTSSSFLYRFPEFNDANSNSCVQIVLQMGALDMATNANLAFVNHLIREPAFNQLRTEEQLGYIVHTSVKTSGDNIKGLVFLIQSDSFDPNHVESRIEEFLATFRQRIVDMSSNDFQINVDSVVASFLEKNKNLGEESSRYWHVITNKTYQFRRLQMMADLVKTLQKEQVIQFFDKYVAANGSCRHKLCIQVVAKQHANAAACDKEQKGVVLIKNPADFKLSMPLFAMPPKFVIPPVDMSIVKE</sequence>
<reference evidence="13" key="1">
    <citation type="journal article" date="2021" name="Sci. Rep.">
        <title>Diploid genomic architecture of Nitzschia inconspicua, an elite biomass production diatom.</title>
        <authorList>
            <person name="Oliver A."/>
            <person name="Podell S."/>
            <person name="Pinowska A."/>
            <person name="Traller J.C."/>
            <person name="Smith S.R."/>
            <person name="McClure R."/>
            <person name="Beliaev A."/>
            <person name="Bohutskyi P."/>
            <person name="Hill E.A."/>
            <person name="Rabines A."/>
            <person name="Zheng H."/>
            <person name="Allen L.Z."/>
            <person name="Kuo A."/>
            <person name="Grigoriev I.V."/>
            <person name="Allen A.E."/>
            <person name="Hazlebeck D."/>
            <person name="Allen E.E."/>
        </authorList>
    </citation>
    <scope>NUCLEOTIDE SEQUENCE</scope>
    <source>
        <strain evidence="13">Hildebrandi</strain>
    </source>
</reference>
<keyword evidence="3" id="KW-0645">Protease</keyword>
<feature type="domain" description="Peptidase M16 C-terminal" evidence="9">
    <location>
        <begin position="203"/>
        <end position="396"/>
    </location>
</feature>
<comment type="cofactor">
    <cofactor evidence="1">
        <name>Zn(2+)</name>
        <dbReference type="ChEBI" id="CHEBI:29105"/>
    </cofactor>
</comment>
<feature type="domain" description="Coenzyme PQQ synthesis protein F-like C-terminal lobe" evidence="11">
    <location>
        <begin position="821"/>
        <end position="920"/>
    </location>
</feature>
<dbReference type="Pfam" id="PF00675">
    <property type="entry name" value="Peptidase_M16"/>
    <property type="match status" value="1"/>
</dbReference>
<dbReference type="Pfam" id="PF16187">
    <property type="entry name" value="Peptidase_M16_M"/>
    <property type="match status" value="1"/>
</dbReference>
<reference evidence="13" key="2">
    <citation type="submission" date="2021-04" db="EMBL/GenBank/DDBJ databases">
        <authorList>
            <person name="Podell S."/>
        </authorList>
    </citation>
    <scope>NUCLEOTIDE SEQUENCE</scope>
    <source>
        <strain evidence="13">Hildebrandi</strain>
    </source>
</reference>
<dbReference type="Pfam" id="PF05193">
    <property type="entry name" value="Peptidase_M16_C"/>
    <property type="match status" value="1"/>
</dbReference>
<evidence type="ECO:0000256" key="4">
    <source>
        <dbReference type="ARBA" id="ARBA00022723"/>
    </source>
</evidence>
<dbReference type="EMBL" id="JAGRRH010000023">
    <property type="protein sequence ID" value="KAG7344449.1"/>
    <property type="molecule type" value="Genomic_DNA"/>
</dbReference>
<dbReference type="InterPro" id="IPR032632">
    <property type="entry name" value="Peptidase_M16_M"/>
</dbReference>
<dbReference type="GO" id="GO:0005829">
    <property type="term" value="C:cytosol"/>
    <property type="evidence" value="ECO:0007669"/>
    <property type="project" value="TreeGrafter"/>
</dbReference>
<evidence type="ECO:0000259" key="8">
    <source>
        <dbReference type="Pfam" id="PF00675"/>
    </source>
</evidence>
<dbReference type="FunFam" id="3.30.830.10:FF:000012">
    <property type="entry name" value="Protease 3"/>
    <property type="match status" value="1"/>
</dbReference>
<evidence type="ECO:0000256" key="1">
    <source>
        <dbReference type="ARBA" id="ARBA00001947"/>
    </source>
</evidence>
<keyword evidence="14" id="KW-1185">Reference proteome</keyword>
<evidence type="ECO:0000256" key="6">
    <source>
        <dbReference type="ARBA" id="ARBA00022833"/>
    </source>
</evidence>
<evidence type="ECO:0000313" key="13">
    <source>
        <dbReference type="EMBL" id="KAG7344449.1"/>
    </source>
</evidence>
<protein>
    <submittedName>
        <fullName evidence="13">Secreted/periplasmic Zn-dependent peptidase, insulinase-like protein</fullName>
    </submittedName>
</protein>
<gene>
    <name evidence="13" type="ORF">IV203_022457</name>
    <name evidence="12" type="ORF">IV203_024617</name>
</gene>
<dbReference type="GO" id="GO:0046872">
    <property type="term" value="F:metal ion binding"/>
    <property type="evidence" value="ECO:0007669"/>
    <property type="project" value="UniProtKB-KW"/>
</dbReference>
<dbReference type="FunFam" id="3.30.830.10:FF:000005">
    <property type="entry name" value="nardilysin isoform X1"/>
    <property type="match status" value="1"/>
</dbReference>
<evidence type="ECO:0000259" key="11">
    <source>
        <dbReference type="Pfam" id="PF22456"/>
    </source>
</evidence>
<evidence type="ECO:0000313" key="12">
    <source>
        <dbReference type="EMBL" id="KAG7337928.1"/>
    </source>
</evidence>
<feature type="domain" description="Peptidase M16 middle/third" evidence="10">
    <location>
        <begin position="405"/>
        <end position="700"/>
    </location>
</feature>
<keyword evidence="4" id="KW-0479">Metal-binding</keyword>
<dbReference type="AlphaFoldDB" id="A0A9K3KIQ6"/>
<dbReference type="Pfam" id="PF22456">
    <property type="entry name" value="PqqF-like_C_4"/>
    <property type="match status" value="1"/>
</dbReference>